<reference evidence="3 4" key="1">
    <citation type="submission" date="2024-10" db="EMBL/GenBank/DDBJ databases">
        <title>Updated reference genomes for cyclostephanoid diatoms.</title>
        <authorList>
            <person name="Roberts W.R."/>
            <person name="Alverson A.J."/>
        </authorList>
    </citation>
    <scope>NUCLEOTIDE SEQUENCE [LARGE SCALE GENOMIC DNA]</scope>
    <source>
        <strain evidence="3 4">AJA276-08</strain>
    </source>
</reference>
<gene>
    <name evidence="3" type="ORF">ACHAW5_003704</name>
</gene>
<dbReference type="InterPro" id="IPR036915">
    <property type="entry name" value="Cyclin-like_sf"/>
</dbReference>
<name>A0ABD3QJN7_9STRA</name>
<feature type="compositionally biased region" description="Polar residues" evidence="1">
    <location>
        <begin position="53"/>
        <end position="76"/>
    </location>
</feature>
<evidence type="ECO:0000259" key="2">
    <source>
        <dbReference type="Pfam" id="PF00134"/>
    </source>
</evidence>
<dbReference type="SUPFAM" id="SSF47954">
    <property type="entry name" value="Cyclin-like"/>
    <property type="match status" value="1"/>
</dbReference>
<dbReference type="EMBL" id="JALLAZ020000231">
    <property type="protein sequence ID" value="KAL3800056.1"/>
    <property type="molecule type" value="Genomic_DNA"/>
</dbReference>
<dbReference type="InterPro" id="IPR006671">
    <property type="entry name" value="Cyclin_N"/>
</dbReference>
<feature type="compositionally biased region" description="Low complexity" evidence="1">
    <location>
        <begin position="90"/>
        <end position="103"/>
    </location>
</feature>
<organism evidence="3 4">
    <name type="scientific">Stephanodiscus triporus</name>
    <dbReference type="NCBI Taxonomy" id="2934178"/>
    <lineage>
        <taxon>Eukaryota</taxon>
        <taxon>Sar</taxon>
        <taxon>Stramenopiles</taxon>
        <taxon>Ochrophyta</taxon>
        <taxon>Bacillariophyta</taxon>
        <taxon>Coscinodiscophyceae</taxon>
        <taxon>Thalassiosirophycidae</taxon>
        <taxon>Stephanodiscales</taxon>
        <taxon>Stephanodiscaceae</taxon>
        <taxon>Stephanodiscus</taxon>
    </lineage>
</organism>
<keyword evidence="4" id="KW-1185">Reference proteome</keyword>
<feature type="region of interest" description="Disordered" evidence="1">
    <location>
        <begin position="41"/>
        <end position="109"/>
    </location>
</feature>
<evidence type="ECO:0000313" key="4">
    <source>
        <dbReference type="Proteomes" id="UP001530315"/>
    </source>
</evidence>
<dbReference type="Proteomes" id="UP001530315">
    <property type="component" value="Unassembled WGS sequence"/>
</dbReference>
<proteinExistence type="predicted"/>
<dbReference type="PANTHER" id="PTHR10177">
    <property type="entry name" value="CYCLINS"/>
    <property type="match status" value="1"/>
</dbReference>
<dbReference type="InterPro" id="IPR039361">
    <property type="entry name" value="Cyclin"/>
</dbReference>
<evidence type="ECO:0000256" key="1">
    <source>
        <dbReference type="SAM" id="MobiDB-lite"/>
    </source>
</evidence>
<protein>
    <recommendedName>
        <fullName evidence="2">Cyclin N-terminal domain-containing protein</fullName>
    </recommendedName>
</protein>
<dbReference type="Gene3D" id="1.10.472.10">
    <property type="entry name" value="Cyclin-like"/>
    <property type="match status" value="2"/>
</dbReference>
<sequence>MQSMTKKQVEIDGHRLHLKALVMRERDVAYRTRGYLSDEWRTGPPWREDRETNANCADASTTTSWSPMSAGGATTTRRIRFGSPTSAMTSLPESDSSSVSSPSYRVGGPESMSGRLCIRRRAKIIEWMYHVVDMLVLPCFTRPIFCTYNGLMLDDCSFTNYEDLSREIVSISTFYLDQYHAKTHVDDVEVFQVVAMASLYLAIKLHGQKKVAIRAIASTGNGAVTVGHIEAMELSIMRCLDWHLFPPTSVSFIENLYPLIVSNSRDDGWGPLDDSLEFSIFLAELSVCSYPCVSVHPPSSVAIAAILLGFEYFDIPDETRDAFRRSVDCLAMSVDANSPEVEACCGLLRQVYALAMPADTFFVGG</sequence>
<dbReference type="Pfam" id="PF00134">
    <property type="entry name" value="Cyclin_N"/>
    <property type="match status" value="1"/>
</dbReference>
<accession>A0ABD3QJN7</accession>
<comment type="caution">
    <text evidence="3">The sequence shown here is derived from an EMBL/GenBank/DDBJ whole genome shotgun (WGS) entry which is preliminary data.</text>
</comment>
<dbReference type="AlphaFoldDB" id="A0ABD3QJN7"/>
<feature type="compositionally biased region" description="Basic and acidic residues" evidence="1">
    <location>
        <begin position="41"/>
        <end position="52"/>
    </location>
</feature>
<feature type="domain" description="Cyclin N-terminal" evidence="2">
    <location>
        <begin position="160"/>
        <end position="244"/>
    </location>
</feature>
<evidence type="ECO:0000313" key="3">
    <source>
        <dbReference type="EMBL" id="KAL3800056.1"/>
    </source>
</evidence>